<comment type="caution">
    <text evidence="5">The sequence shown here is derived from an EMBL/GenBank/DDBJ whole genome shotgun (WGS) entry which is preliminary data.</text>
</comment>
<dbReference type="Proteomes" id="UP000664288">
    <property type="component" value="Unassembled WGS sequence"/>
</dbReference>
<dbReference type="InterPro" id="IPR002933">
    <property type="entry name" value="Peptidase_M20"/>
</dbReference>
<keyword evidence="3" id="KW-0378">Hydrolase</keyword>
<keyword evidence="6" id="KW-1185">Reference proteome</keyword>
<dbReference type="PANTHER" id="PTHR43270">
    <property type="entry name" value="BETA-ALA-HIS DIPEPTIDASE"/>
    <property type="match status" value="1"/>
</dbReference>
<evidence type="ECO:0000256" key="1">
    <source>
        <dbReference type="ARBA" id="ARBA00022670"/>
    </source>
</evidence>
<keyword evidence="2" id="KW-0479">Metal-binding</keyword>
<dbReference type="NCBIfam" id="NF005914">
    <property type="entry name" value="PRK07907.1"/>
    <property type="match status" value="1"/>
</dbReference>
<gene>
    <name evidence="5" type="ORF">J1C47_03415</name>
</gene>
<evidence type="ECO:0000313" key="6">
    <source>
        <dbReference type="Proteomes" id="UP000664288"/>
    </source>
</evidence>
<evidence type="ECO:0000259" key="4">
    <source>
        <dbReference type="Pfam" id="PF07687"/>
    </source>
</evidence>
<name>A0ABS3IZ35_9HYPH</name>
<evidence type="ECO:0000256" key="3">
    <source>
        <dbReference type="ARBA" id="ARBA00022801"/>
    </source>
</evidence>
<dbReference type="Gene3D" id="3.40.630.10">
    <property type="entry name" value="Zn peptidases"/>
    <property type="match status" value="1"/>
</dbReference>
<reference evidence="5 6" key="1">
    <citation type="submission" date="2021-03" db="EMBL/GenBank/DDBJ databases">
        <title>Whole genome sequence of Jiella sp. MQZ13P-4.</title>
        <authorList>
            <person name="Tuo L."/>
        </authorList>
    </citation>
    <scope>NUCLEOTIDE SEQUENCE [LARGE SCALE GENOMIC DNA]</scope>
    <source>
        <strain evidence="5 6">MQZ13P-4</strain>
    </source>
</reference>
<dbReference type="Gene3D" id="3.30.70.360">
    <property type="match status" value="1"/>
</dbReference>
<evidence type="ECO:0000256" key="2">
    <source>
        <dbReference type="ARBA" id="ARBA00022723"/>
    </source>
</evidence>
<dbReference type="InterPro" id="IPR051458">
    <property type="entry name" value="Cyt/Met_Dipeptidase"/>
</dbReference>
<accession>A0ABS3IZ35</accession>
<proteinExistence type="predicted"/>
<dbReference type="Pfam" id="PF01546">
    <property type="entry name" value="Peptidase_M20"/>
    <property type="match status" value="1"/>
</dbReference>
<protein>
    <submittedName>
        <fullName evidence="5">M20/M25/M40 family metallo-hydrolase</fullName>
    </submittedName>
</protein>
<keyword evidence="1" id="KW-0645">Protease</keyword>
<dbReference type="EMBL" id="JAFMPY010000003">
    <property type="protein sequence ID" value="MBO0902676.1"/>
    <property type="molecule type" value="Genomic_DNA"/>
</dbReference>
<dbReference type="NCBIfam" id="NF006579">
    <property type="entry name" value="PRK09104.1"/>
    <property type="match status" value="1"/>
</dbReference>
<evidence type="ECO:0000313" key="5">
    <source>
        <dbReference type="EMBL" id="MBO0902676.1"/>
    </source>
</evidence>
<dbReference type="SUPFAM" id="SSF53187">
    <property type="entry name" value="Zn-dependent exopeptidases"/>
    <property type="match status" value="1"/>
</dbReference>
<sequence length="462" mass="49616">MANLDSVLACLDLNLDRSVARLSELLRIASISTDPAHAAECRQAAEYLAGDLAAIGFDASVRDTPGHPMVVAHHDGPAGAPHVLFYGHYDVQPVDPIAEWRTGPFEPVVETRPDGTRCIAARGSADDKGQLMTFIEACRAFKAETGGLPCRVTIFLEGEEESGSPSLNPFLDANRAELSADVALVCDTNMWDRETPAISTGLRGLVGEEVVVRAASRDLHSGYYGGAARNPVHVLAKIIADLHDETGRVAIPGFYDGVDELPQAVRTSWQALGMSDEAFLEPVGLKLPAGESGRSVLEQIWSRPTAEVNGISGGYTGKGFKTVIAAEATAKISFRLVFSQDPERIRAAFRRFVEERLPADCRAEFHPHGGSPAIQLPFDSPVLETAKAALSDEWPKPAVMIGMGGSIPVVGEFKQRLGMDSLLVGFGLADDAIHSPNEKYELTSFHKGQRSWARILAALGAR</sequence>
<dbReference type="PANTHER" id="PTHR43270:SF12">
    <property type="entry name" value="SUCCINYL-DIAMINOPIMELATE DESUCCINYLASE"/>
    <property type="match status" value="1"/>
</dbReference>
<feature type="domain" description="Peptidase M20 dimerisation" evidence="4">
    <location>
        <begin position="201"/>
        <end position="360"/>
    </location>
</feature>
<dbReference type="RefSeq" id="WP_207349317.1">
    <property type="nucleotide sequence ID" value="NZ_JAFMPY010000003.1"/>
</dbReference>
<dbReference type="InterPro" id="IPR011650">
    <property type="entry name" value="Peptidase_M20_dimer"/>
</dbReference>
<organism evidence="5 6">
    <name type="scientific">Jiella sonneratiae</name>
    <dbReference type="NCBI Taxonomy" id="2816856"/>
    <lineage>
        <taxon>Bacteria</taxon>
        <taxon>Pseudomonadati</taxon>
        <taxon>Pseudomonadota</taxon>
        <taxon>Alphaproteobacteria</taxon>
        <taxon>Hyphomicrobiales</taxon>
        <taxon>Aurantimonadaceae</taxon>
        <taxon>Jiella</taxon>
    </lineage>
</organism>
<dbReference type="Pfam" id="PF07687">
    <property type="entry name" value="M20_dimer"/>
    <property type="match status" value="1"/>
</dbReference>